<gene>
    <name evidence="1" type="ORF">PAPYR_11361</name>
</gene>
<organism evidence="1 2">
    <name type="scientific">Paratrimastix pyriformis</name>
    <dbReference type="NCBI Taxonomy" id="342808"/>
    <lineage>
        <taxon>Eukaryota</taxon>
        <taxon>Metamonada</taxon>
        <taxon>Preaxostyla</taxon>
        <taxon>Paratrimastigidae</taxon>
        <taxon>Paratrimastix</taxon>
    </lineage>
</organism>
<dbReference type="Proteomes" id="UP001141327">
    <property type="component" value="Unassembled WGS sequence"/>
</dbReference>
<evidence type="ECO:0000313" key="2">
    <source>
        <dbReference type="Proteomes" id="UP001141327"/>
    </source>
</evidence>
<reference evidence="1" key="1">
    <citation type="journal article" date="2022" name="bioRxiv">
        <title>Genomics of Preaxostyla Flagellates Illuminates Evolutionary Transitions and the Path Towards Mitochondrial Loss.</title>
        <authorList>
            <person name="Novak L.V.F."/>
            <person name="Treitli S.C."/>
            <person name="Pyrih J."/>
            <person name="Halakuc P."/>
            <person name="Pipaliya S.V."/>
            <person name="Vacek V."/>
            <person name="Brzon O."/>
            <person name="Soukal P."/>
            <person name="Eme L."/>
            <person name="Dacks J.B."/>
            <person name="Karnkowska A."/>
            <person name="Elias M."/>
            <person name="Hampl V."/>
        </authorList>
    </citation>
    <scope>NUCLEOTIDE SEQUENCE</scope>
    <source>
        <strain evidence="1">RCP-MX</strain>
    </source>
</reference>
<evidence type="ECO:0000313" key="1">
    <source>
        <dbReference type="EMBL" id="KAJ4454025.1"/>
    </source>
</evidence>
<name>A0ABQ8U9K2_9EUKA</name>
<protein>
    <submittedName>
        <fullName evidence="1">Uncharacterized protein</fullName>
    </submittedName>
</protein>
<proteinExistence type="predicted"/>
<comment type="caution">
    <text evidence="1">The sequence shown here is derived from an EMBL/GenBank/DDBJ whole genome shotgun (WGS) entry which is preliminary data.</text>
</comment>
<sequence>MNRMCDTAVALKGDPYVGAKSISACASSFCGFSDLPGAALPLRDAAQATHLENLHWICIYYINFYAVP</sequence>
<keyword evidence="2" id="KW-1185">Reference proteome</keyword>
<accession>A0ABQ8U9K2</accession>
<dbReference type="EMBL" id="JAPMOS010000192">
    <property type="protein sequence ID" value="KAJ4454025.1"/>
    <property type="molecule type" value="Genomic_DNA"/>
</dbReference>